<evidence type="ECO:0000313" key="1">
    <source>
        <dbReference type="EMBL" id="ETL95698.1"/>
    </source>
</evidence>
<proteinExistence type="predicted"/>
<sequence>MTDGRRTSGHAEQKQPRIGLVYIGEISISRHRDLLTRKKSR</sequence>
<feature type="non-terminal residue" evidence="1">
    <location>
        <position position="41"/>
    </location>
</feature>
<reference evidence="1" key="1">
    <citation type="submission" date="2013-11" db="EMBL/GenBank/DDBJ databases">
        <title>The Genome Sequence of Phytophthora parasitica CHvinca01.</title>
        <authorList>
            <consortium name="The Broad Institute Genomics Platform"/>
            <person name="Russ C."/>
            <person name="Tyler B."/>
            <person name="Panabieres F."/>
            <person name="Shan W."/>
            <person name="Tripathy S."/>
            <person name="Grunwald N."/>
            <person name="Machado M."/>
            <person name="Johnson C.S."/>
            <person name="Arredondo F."/>
            <person name="Hong C."/>
            <person name="Coffey M."/>
            <person name="Young S.K."/>
            <person name="Zeng Q."/>
            <person name="Gargeya S."/>
            <person name="Fitzgerald M."/>
            <person name="Abouelleil A."/>
            <person name="Alvarado L."/>
            <person name="Chapman S.B."/>
            <person name="Gainer-Dewar J."/>
            <person name="Goldberg J."/>
            <person name="Griggs A."/>
            <person name="Gujja S."/>
            <person name="Hansen M."/>
            <person name="Howarth C."/>
            <person name="Imamovic A."/>
            <person name="Ireland A."/>
            <person name="Larimer J."/>
            <person name="McCowan C."/>
            <person name="Murphy C."/>
            <person name="Pearson M."/>
            <person name="Poon T.W."/>
            <person name="Priest M."/>
            <person name="Roberts A."/>
            <person name="Saif S."/>
            <person name="Shea T."/>
            <person name="Sykes S."/>
            <person name="Wortman J."/>
            <person name="Nusbaum C."/>
            <person name="Birren B."/>
        </authorList>
    </citation>
    <scope>NUCLEOTIDE SEQUENCE [LARGE SCALE GENOMIC DNA]</scope>
    <source>
        <strain evidence="1">CHvinca01</strain>
    </source>
</reference>
<dbReference type="AlphaFoldDB" id="W2LE21"/>
<dbReference type="Proteomes" id="UP000054423">
    <property type="component" value="Unassembled WGS sequence"/>
</dbReference>
<protein>
    <submittedName>
        <fullName evidence="1">Uncharacterized protein</fullName>
    </submittedName>
</protein>
<dbReference type="EMBL" id="KI678984">
    <property type="protein sequence ID" value="ETL95698.1"/>
    <property type="molecule type" value="Genomic_DNA"/>
</dbReference>
<accession>W2LE21</accession>
<organism evidence="1">
    <name type="scientific">Phytophthora nicotianae</name>
    <name type="common">Potato buckeye rot agent</name>
    <name type="synonym">Phytophthora parasitica</name>
    <dbReference type="NCBI Taxonomy" id="4792"/>
    <lineage>
        <taxon>Eukaryota</taxon>
        <taxon>Sar</taxon>
        <taxon>Stramenopiles</taxon>
        <taxon>Oomycota</taxon>
        <taxon>Peronosporomycetes</taxon>
        <taxon>Peronosporales</taxon>
        <taxon>Peronosporaceae</taxon>
        <taxon>Phytophthora</taxon>
    </lineage>
</organism>
<name>W2LE21_PHYNI</name>
<gene>
    <name evidence="1" type="ORF">L917_06540</name>
</gene>